<keyword evidence="3" id="KW-1185">Reference proteome</keyword>
<protein>
    <recommendedName>
        <fullName evidence="4">Fur-regulated basic protein B</fullName>
    </recommendedName>
</protein>
<dbReference type="AlphaFoldDB" id="A0AAW9NFS1"/>
<dbReference type="Proteomes" id="UP001307168">
    <property type="component" value="Unassembled WGS sequence"/>
</dbReference>
<proteinExistence type="predicted"/>
<comment type="caution">
    <text evidence="2">The sequence shown here is derived from an EMBL/GenBank/DDBJ whole genome shotgun (WGS) entry which is preliminary data.</text>
</comment>
<evidence type="ECO:0008006" key="4">
    <source>
        <dbReference type="Google" id="ProtNLM"/>
    </source>
</evidence>
<feature type="coiled-coil region" evidence="1">
    <location>
        <begin position="12"/>
        <end position="46"/>
    </location>
</feature>
<name>A0AAW9NFS1_9BACI</name>
<organism evidence="2 3">
    <name type="scientific">Peribacillus castrilensis</name>
    <dbReference type="NCBI Taxonomy" id="2897690"/>
    <lineage>
        <taxon>Bacteria</taxon>
        <taxon>Bacillati</taxon>
        <taxon>Bacillota</taxon>
        <taxon>Bacilli</taxon>
        <taxon>Bacillales</taxon>
        <taxon>Bacillaceae</taxon>
        <taxon>Peribacillus</taxon>
    </lineage>
</organism>
<gene>
    <name evidence="2" type="ORF">P4706_12625</name>
</gene>
<keyword evidence="1" id="KW-0175">Coiled coil</keyword>
<dbReference type="RefSeq" id="WP_170946995.1">
    <property type="nucleotide sequence ID" value="NZ_JARNBH010000012.1"/>
</dbReference>
<dbReference type="EMBL" id="JARNBH010000012">
    <property type="protein sequence ID" value="MEC0273894.1"/>
    <property type="molecule type" value="Genomic_DNA"/>
</dbReference>
<evidence type="ECO:0000313" key="3">
    <source>
        <dbReference type="Proteomes" id="UP001307168"/>
    </source>
</evidence>
<evidence type="ECO:0000256" key="1">
    <source>
        <dbReference type="SAM" id="Coils"/>
    </source>
</evidence>
<accession>A0AAW9NFS1</accession>
<sequence>MSKSTEEEMISIHAELMELLKLKRQLGNYEEKKRELEERYDQLQNKR</sequence>
<reference evidence="2 3" key="1">
    <citation type="submission" date="2023-03" db="EMBL/GenBank/DDBJ databases">
        <title>Bacillus Genome Sequencing.</title>
        <authorList>
            <person name="Dunlap C."/>
        </authorList>
    </citation>
    <scope>NUCLEOTIDE SEQUENCE [LARGE SCALE GENOMIC DNA]</scope>
    <source>
        <strain evidence="2 3">B-41290</strain>
    </source>
</reference>
<evidence type="ECO:0000313" key="2">
    <source>
        <dbReference type="EMBL" id="MEC0273894.1"/>
    </source>
</evidence>